<keyword evidence="3" id="KW-0808">Transferase</keyword>
<protein>
    <recommendedName>
        <fullName evidence="1">Cyclin-dependent kinases regulatory subunit</fullName>
    </recommendedName>
</protein>
<dbReference type="GO" id="GO:0016538">
    <property type="term" value="F:cyclin-dependent protein serine/threonine kinase regulator activity"/>
    <property type="evidence" value="ECO:0007669"/>
    <property type="project" value="InterPro"/>
</dbReference>
<dbReference type="GO" id="GO:0051301">
    <property type="term" value="P:cell division"/>
    <property type="evidence" value="ECO:0007669"/>
    <property type="project" value="UniProtKB-UniRule"/>
</dbReference>
<feature type="compositionally biased region" description="Low complexity" evidence="2">
    <location>
        <begin position="575"/>
        <end position="585"/>
    </location>
</feature>
<dbReference type="AlphaFoldDB" id="U6H5X9"/>
<feature type="compositionally biased region" description="Polar residues" evidence="2">
    <location>
        <begin position="524"/>
        <end position="541"/>
    </location>
</feature>
<dbReference type="VEuPathDB" id="ToxoDB:EPH_0074650"/>
<dbReference type="InterPro" id="IPR000789">
    <property type="entry name" value="Cyclin-dep_kinase_reg-sub"/>
</dbReference>
<evidence type="ECO:0000256" key="1">
    <source>
        <dbReference type="RuleBase" id="RU311113"/>
    </source>
</evidence>
<dbReference type="Gene3D" id="3.30.170.10">
    <property type="entry name" value="Cyclin-dependent kinase, regulatory subunit"/>
    <property type="match status" value="1"/>
</dbReference>
<dbReference type="SUPFAM" id="SSF55637">
    <property type="entry name" value="Cell cycle regulatory proteins"/>
    <property type="match status" value="1"/>
</dbReference>
<dbReference type="EMBL" id="HG696250">
    <property type="protein sequence ID" value="CDI86893.1"/>
    <property type="molecule type" value="Genomic_DNA"/>
</dbReference>
<keyword evidence="1" id="KW-0131">Cell cycle</keyword>
<comment type="function">
    <text evidence="1">Binds to the catalytic subunit of the cyclin dependent kinases and is essential for their biological function.</text>
</comment>
<organism evidence="3 4">
    <name type="scientific">Eimeria praecox</name>
    <dbReference type="NCBI Taxonomy" id="51316"/>
    <lineage>
        <taxon>Eukaryota</taxon>
        <taxon>Sar</taxon>
        <taxon>Alveolata</taxon>
        <taxon>Apicomplexa</taxon>
        <taxon>Conoidasida</taxon>
        <taxon>Coccidia</taxon>
        <taxon>Eucoccidiorida</taxon>
        <taxon>Eimeriorina</taxon>
        <taxon>Eimeriidae</taxon>
        <taxon>Eimeria</taxon>
    </lineage>
</organism>
<sequence length="604" mass="66531">MICNPVAGQNTQGILYKATEGISTVAAGAAAVACPSVRHKAAQTAAVLHPSYRRTLLAEQISAASGTAAATATATCPAAAACEDRLFPACSGDETTEAAAAAAEASRAAFLREELLNLAESRYTAVFVPVDKQLLEQMNDEFIRSDISRYPVKNTPSGIVFYSPRYSDDRFIYRHVLLSAGVKKAAEEIANATKSAFLTEGQFIYQLGIHLSPGWEHFMVFKGEMRELILRRPQQQQDSPNSQNQAYSDEISEESDDSEPEEPTMVASATESPLPPPRHQDLVRLLQQAAETATIHQAKQQKDLLQQQMAIARAVEKANRLLLLIVQLQRPPQHVPPKMFDRMKCLLTNYFFSSVPHYSSEEGQHQLSTARKYLLQNGNFGKQGQLLLLLLQCVAASRQHQQASEAMELPLLQHKMLRQQRGLMQHNAPRISVRGVEKHQQILTPSCAIEAPQDLHERQWEQQEDQREDQQQQKQSTNRQNATRESCRDDGSRRNSSCCGASALRLRKRRGPSLTSPLPVATPHTDSLPRQQQGKRQSGCCNTDAAPDDNAIGSDAASGLANVALPRGFAAKGKAANLPAAATGAISSPTSQRKKKRRRYPLRH</sequence>
<feature type="region of interest" description="Disordered" evidence="2">
    <location>
        <begin position="232"/>
        <end position="278"/>
    </location>
</feature>
<accession>U6H5X9</accession>
<gene>
    <name evidence="3" type="ORF">EPH_0074650</name>
</gene>
<evidence type="ECO:0000256" key="2">
    <source>
        <dbReference type="SAM" id="MobiDB-lite"/>
    </source>
</evidence>
<evidence type="ECO:0000313" key="4">
    <source>
        <dbReference type="Proteomes" id="UP000018201"/>
    </source>
</evidence>
<evidence type="ECO:0000313" key="3">
    <source>
        <dbReference type="EMBL" id="CDI86893.1"/>
    </source>
</evidence>
<feature type="compositionally biased region" description="Basic residues" evidence="2">
    <location>
        <begin position="592"/>
        <end position="604"/>
    </location>
</feature>
<dbReference type="OrthoDB" id="440676at2759"/>
<feature type="compositionally biased region" description="Low complexity" evidence="2">
    <location>
        <begin position="232"/>
        <end position="249"/>
    </location>
</feature>
<feature type="compositionally biased region" description="Basic and acidic residues" evidence="2">
    <location>
        <begin position="455"/>
        <end position="471"/>
    </location>
</feature>
<name>U6H5X9_9EIME</name>
<keyword evidence="3" id="KW-0418">Kinase</keyword>
<keyword evidence="1" id="KW-0132">Cell division</keyword>
<dbReference type="Pfam" id="PF01111">
    <property type="entry name" value="CKS"/>
    <property type="match status" value="1"/>
</dbReference>
<comment type="similarity">
    <text evidence="1">Belongs to the CKS family.</text>
</comment>
<reference evidence="3" key="2">
    <citation type="submission" date="2013-10" db="EMBL/GenBank/DDBJ databases">
        <authorList>
            <person name="Aslett M."/>
        </authorList>
    </citation>
    <scope>NUCLEOTIDE SEQUENCE [LARGE SCALE GENOMIC DNA]</scope>
    <source>
        <strain evidence="3">Houghton</strain>
    </source>
</reference>
<proteinExistence type="inferred from homology"/>
<reference evidence="3" key="1">
    <citation type="submission" date="2013-10" db="EMBL/GenBank/DDBJ databases">
        <title>Genomic analysis of the causative agents of coccidiosis in chickens.</title>
        <authorList>
            <person name="Reid A.J."/>
            <person name="Blake D."/>
            <person name="Billington K."/>
            <person name="Browne H."/>
            <person name="Dunn M."/>
            <person name="Hung S."/>
            <person name="Kawahara F."/>
            <person name="Miranda-Saavedra D."/>
            <person name="Mourier T."/>
            <person name="Nagra H."/>
            <person name="Otto T.D."/>
            <person name="Rawlings N."/>
            <person name="Sanchez A."/>
            <person name="Sanders M."/>
            <person name="Subramaniam C."/>
            <person name="Tay Y."/>
            <person name="Dear P."/>
            <person name="Doerig C."/>
            <person name="Gruber A."/>
            <person name="Parkinson J."/>
            <person name="Shirley M."/>
            <person name="Wan K.L."/>
            <person name="Berriman M."/>
            <person name="Tomley F."/>
            <person name="Pain A."/>
        </authorList>
    </citation>
    <scope>NUCLEOTIDE SEQUENCE [LARGE SCALE GENOMIC DNA]</scope>
    <source>
        <strain evidence="3">Houghton</strain>
    </source>
</reference>
<feature type="compositionally biased region" description="Acidic residues" evidence="2">
    <location>
        <begin position="250"/>
        <end position="262"/>
    </location>
</feature>
<dbReference type="SMART" id="SM01084">
    <property type="entry name" value="CKS"/>
    <property type="match status" value="1"/>
</dbReference>
<dbReference type="Proteomes" id="UP000018201">
    <property type="component" value="Unassembled WGS sequence"/>
</dbReference>
<dbReference type="GO" id="GO:0016301">
    <property type="term" value="F:kinase activity"/>
    <property type="evidence" value="ECO:0007669"/>
    <property type="project" value="UniProtKB-KW"/>
</dbReference>
<feature type="region of interest" description="Disordered" evidence="2">
    <location>
        <begin position="575"/>
        <end position="604"/>
    </location>
</feature>
<feature type="region of interest" description="Disordered" evidence="2">
    <location>
        <begin position="455"/>
        <end position="547"/>
    </location>
</feature>
<dbReference type="InterPro" id="IPR036858">
    <property type="entry name" value="Cyclin-dep_kinase_reg-sub_sf"/>
</dbReference>
<keyword evidence="4" id="KW-1185">Reference proteome</keyword>